<evidence type="ECO:0000256" key="3">
    <source>
        <dbReference type="RuleBase" id="RU362132"/>
    </source>
</evidence>
<dbReference type="InterPro" id="IPR012000">
    <property type="entry name" value="Thiamin_PyroP_enz_cen_dom"/>
</dbReference>
<dbReference type="GO" id="GO:0009099">
    <property type="term" value="P:L-valine biosynthetic process"/>
    <property type="evidence" value="ECO:0007669"/>
    <property type="project" value="TreeGrafter"/>
</dbReference>
<dbReference type="GO" id="GO:0000287">
    <property type="term" value="F:magnesium ion binding"/>
    <property type="evidence" value="ECO:0007669"/>
    <property type="project" value="InterPro"/>
</dbReference>
<dbReference type="Pfam" id="PF00205">
    <property type="entry name" value="TPP_enzyme_M"/>
    <property type="match status" value="1"/>
</dbReference>
<feature type="domain" description="Thiamine pyrophosphate enzyme central" evidence="4">
    <location>
        <begin position="221"/>
        <end position="353"/>
    </location>
</feature>
<dbReference type="GO" id="GO:0009097">
    <property type="term" value="P:isoleucine biosynthetic process"/>
    <property type="evidence" value="ECO:0007669"/>
    <property type="project" value="TreeGrafter"/>
</dbReference>
<dbReference type="KEGG" id="bapi:BBC0122_003830"/>
<dbReference type="Gene3D" id="3.40.50.1220">
    <property type="entry name" value="TPP-binding domain"/>
    <property type="match status" value="1"/>
</dbReference>
<gene>
    <name evidence="7" type="ORF">BBC0122_003830</name>
</gene>
<dbReference type="GO" id="GO:0019310">
    <property type="term" value="P:inositol catabolic process"/>
    <property type="evidence" value="ECO:0007669"/>
    <property type="project" value="InterPro"/>
</dbReference>
<feature type="domain" description="Thiamine pyrophosphate enzyme N-terminal TPP-binding" evidence="6">
    <location>
        <begin position="56"/>
        <end position="132"/>
    </location>
</feature>
<evidence type="ECO:0000259" key="4">
    <source>
        <dbReference type="Pfam" id="PF00205"/>
    </source>
</evidence>
<evidence type="ECO:0000313" key="7">
    <source>
        <dbReference type="EMBL" id="AQT46517.1"/>
    </source>
</evidence>
<evidence type="ECO:0000259" key="6">
    <source>
        <dbReference type="Pfam" id="PF02776"/>
    </source>
</evidence>
<dbReference type="InterPro" id="IPR045229">
    <property type="entry name" value="TPP_enz"/>
</dbReference>
<organism evidence="7 8">
    <name type="scientific">Bartonella choladocola</name>
    <dbReference type="NCBI Taxonomy" id="2750995"/>
    <lineage>
        <taxon>Bacteria</taxon>
        <taxon>Pseudomonadati</taxon>
        <taxon>Pseudomonadota</taxon>
        <taxon>Alphaproteobacteria</taxon>
        <taxon>Hyphomicrobiales</taxon>
        <taxon>Bartonellaceae</taxon>
        <taxon>Bartonella</taxon>
    </lineage>
</organism>
<dbReference type="InterPro" id="IPR012001">
    <property type="entry name" value="Thiamin_PyroP_enz_TPP-bd_dom"/>
</dbReference>
<dbReference type="GO" id="GO:0030976">
    <property type="term" value="F:thiamine pyrophosphate binding"/>
    <property type="evidence" value="ECO:0007669"/>
    <property type="project" value="InterPro"/>
</dbReference>
<dbReference type="Pfam" id="PF02776">
    <property type="entry name" value="TPP_enzyme_N"/>
    <property type="match status" value="1"/>
</dbReference>
<dbReference type="RefSeq" id="WP_077990778.1">
    <property type="nucleotide sequence ID" value="NZ_CP015625.1"/>
</dbReference>
<proteinExistence type="inferred from homology"/>
<reference evidence="7 8" key="1">
    <citation type="submission" date="2016-11" db="EMBL/GenBank/DDBJ databases">
        <title>Comparative genomics of Bartonella apis.</title>
        <authorList>
            <person name="Engel P."/>
        </authorList>
    </citation>
    <scope>NUCLEOTIDE SEQUENCE [LARGE SCALE GENOMIC DNA]</scope>
    <source>
        <strain evidence="7 8">BBC0122</strain>
    </source>
</reference>
<dbReference type="GO" id="GO:0005948">
    <property type="term" value="C:acetolactate synthase complex"/>
    <property type="evidence" value="ECO:0007669"/>
    <property type="project" value="TreeGrafter"/>
</dbReference>
<evidence type="ECO:0000256" key="1">
    <source>
        <dbReference type="ARBA" id="ARBA00007812"/>
    </source>
</evidence>
<dbReference type="GO" id="GO:0050660">
    <property type="term" value="F:flavin adenine dinucleotide binding"/>
    <property type="evidence" value="ECO:0007669"/>
    <property type="project" value="TreeGrafter"/>
</dbReference>
<sequence>MTQKTIRLTMAQALVRYLINQFIDDDGVEKPLFPGIFAIFGHGNVTCLGEALEPYRDRLPVWRGQNEQSMAMAAIAYAKEHRRRQIMIALSSIGPGSSNMMTAAAAAYSNRLPVLLLSGDVFATRRPDPVLQQTENFQDATATVSDGFKPFTRYWDRITYPSQIISSLPHAVSTMLDPATAGPAFIGLCQDVQEMAYDYPEAFFAKKIHHIDRPRADKKSIEQAVETLKKAERPLVIAGGGVRYSKAEQDLQSFAEKYNLPVVETIAGKGTLIHGHQNLMGMIGVSGSDAGNMMAANADCIIAIGTRLQDYITGSWTCFPRDAKFVSINTTRFDSVKHQAQGVVGDAKEALADISEKLGSWKADKDWLKRGQDATRKWYEKVEQFQKPDNGEILTYAQVVGAVNAQSDEFDTVVSSAGGIVGELLKGWHVKGRYGFDSEMGSSTMGYEIGAGWGTAMARNKGEVYVMLGDGSYLMANSDIYSSVLTGHKIIVIVCDNEGFAVIRRLQVGKGNVPYNNMIAESKVKQPFGVDFAAHAAAMGAATRRVDSYSELEDALDWARKQDKSCLIHVPVAADKWTPGDSFWDVGVPEISHRKEVCDARAEQVDGRKMQREGV</sequence>
<dbReference type="OrthoDB" id="3194735at2"/>
<dbReference type="Pfam" id="PF02775">
    <property type="entry name" value="TPP_enzyme_C"/>
    <property type="match status" value="1"/>
</dbReference>
<protein>
    <submittedName>
        <fullName evidence="7">3D-(3,5/4)-trihydroxycyclohexane-1,2-dione hydrolase</fullName>
        <ecNumber evidence="7">3.7.1.22</ecNumber>
    </submittedName>
</protein>
<dbReference type="EMBL" id="CP015625">
    <property type="protein sequence ID" value="AQT46517.1"/>
    <property type="molecule type" value="Genomic_DNA"/>
</dbReference>
<dbReference type="NCBIfam" id="TIGR04377">
    <property type="entry name" value="myo_inos_iolD"/>
    <property type="match status" value="1"/>
</dbReference>
<dbReference type="InterPro" id="IPR030817">
    <property type="entry name" value="Myo_inos_IolD"/>
</dbReference>
<dbReference type="CDD" id="cd07035">
    <property type="entry name" value="TPP_PYR_POX_like"/>
    <property type="match status" value="1"/>
</dbReference>
<dbReference type="GO" id="GO:0003984">
    <property type="term" value="F:acetolactate synthase activity"/>
    <property type="evidence" value="ECO:0007669"/>
    <property type="project" value="TreeGrafter"/>
</dbReference>
<feature type="domain" description="Thiamine pyrophosphate enzyme TPP-binding" evidence="5">
    <location>
        <begin position="431"/>
        <end position="570"/>
    </location>
</feature>
<dbReference type="SUPFAM" id="SSF52467">
    <property type="entry name" value="DHS-like NAD/FAD-binding domain"/>
    <property type="match status" value="1"/>
</dbReference>
<keyword evidence="8" id="KW-1185">Reference proteome</keyword>
<dbReference type="InterPro" id="IPR029061">
    <property type="entry name" value="THDP-binding"/>
</dbReference>
<dbReference type="PANTHER" id="PTHR18968:SF9">
    <property type="entry name" value="3D-(3,5_4)-TRIHYDROXYCYCLOHEXANE-1,2-DIONE HYDROLASE"/>
    <property type="match status" value="1"/>
</dbReference>
<dbReference type="PANTHER" id="PTHR18968">
    <property type="entry name" value="THIAMINE PYROPHOSPHATE ENZYMES"/>
    <property type="match status" value="1"/>
</dbReference>
<comment type="similarity">
    <text evidence="1 3">Belongs to the TPP enzyme family.</text>
</comment>
<evidence type="ECO:0000259" key="5">
    <source>
        <dbReference type="Pfam" id="PF02775"/>
    </source>
</evidence>
<evidence type="ECO:0000313" key="8">
    <source>
        <dbReference type="Proteomes" id="UP000189632"/>
    </source>
</evidence>
<keyword evidence="2 3" id="KW-0786">Thiamine pyrophosphate</keyword>
<name>A0A1U9MF08_9HYPH</name>
<dbReference type="InterPro" id="IPR029035">
    <property type="entry name" value="DHS-like_NAD/FAD-binding_dom"/>
</dbReference>
<dbReference type="Proteomes" id="UP000189632">
    <property type="component" value="Chromosome"/>
</dbReference>
<dbReference type="InterPro" id="IPR011766">
    <property type="entry name" value="TPP_enzyme_TPP-bd"/>
</dbReference>
<dbReference type="SUPFAM" id="SSF52518">
    <property type="entry name" value="Thiamin diphosphate-binding fold (THDP-binding)"/>
    <property type="match status" value="2"/>
</dbReference>
<accession>A0A1U9MF08</accession>
<evidence type="ECO:0000256" key="2">
    <source>
        <dbReference type="ARBA" id="ARBA00023052"/>
    </source>
</evidence>
<dbReference type="EC" id="3.7.1.22" evidence="7"/>
<dbReference type="AlphaFoldDB" id="A0A1U9MF08"/>
<keyword evidence="7" id="KW-0378">Hydrolase</keyword>
<dbReference type="Gene3D" id="3.40.50.970">
    <property type="match status" value="2"/>
</dbReference>
<dbReference type="GO" id="GO:0102481">
    <property type="term" value="F:3D-(3,5/4)-trihydroxycyclohexane-1,2-dione hydrolase activity"/>
    <property type="evidence" value="ECO:0007669"/>
    <property type="project" value="UniProtKB-EC"/>
</dbReference>